<evidence type="ECO:0000256" key="5">
    <source>
        <dbReference type="PIRSR" id="PIRSR600888-1"/>
    </source>
</evidence>
<dbReference type="InterPro" id="IPR014710">
    <property type="entry name" value="RmlC-like_jellyroll"/>
</dbReference>
<dbReference type="UniPathway" id="UPA00124"/>
<comment type="function">
    <text evidence="2 7">Catalyzes the epimerization of the C3' and C5'positions of dTDP-6-deoxy-D-xylo-4-hexulose, forming dTDP-6-deoxy-L-lyxo-4-hexulose.</text>
</comment>
<dbReference type="Proteomes" id="UP000486534">
    <property type="component" value="Unassembled WGS sequence"/>
</dbReference>
<evidence type="ECO:0000256" key="1">
    <source>
        <dbReference type="ARBA" id="ARBA00001298"/>
    </source>
</evidence>
<feature type="site" description="Participates in a stacking interaction with the thymidine ring of dTDP-4-oxo-6-deoxyglucose" evidence="6">
    <location>
        <position position="137"/>
    </location>
</feature>
<dbReference type="PANTHER" id="PTHR21047:SF2">
    <property type="entry name" value="THYMIDINE DIPHOSPHO-4-KETO-RHAMNOSE 3,5-EPIMERASE"/>
    <property type="match status" value="1"/>
</dbReference>
<comment type="subunit">
    <text evidence="7">Homodimer.</text>
</comment>
<gene>
    <name evidence="8" type="primary">rfbC</name>
    <name evidence="8" type="ORF">GDH07_22825</name>
</gene>
<dbReference type="InterPro" id="IPR011051">
    <property type="entry name" value="RmlC_Cupin_sf"/>
</dbReference>
<dbReference type="GO" id="GO:0019305">
    <property type="term" value="P:dTDP-rhamnose biosynthetic process"/>
    <property type="evidence" value="ECO:0007669"/>
    <property type="project" value="UniProtKB-UniRule"/>
</dbReference>
<organism evidence="8 9">
    <name type="scientific">Pseudomonas piscis</name>
    <dbReference type="NCBI Taxonomy" id="2614538"/>
    <lineage>
        <taxon>Bacteria</taxon>
        <taxon>Pseudomonadati</taxon>
        <taxon>Pseudomonadota</taxon>
        <taxon>Gammaproteobacteria</taxon>
        <taxon>Pseudomonadales</taxon>
        <taxon>Pseudomonadaceae</taxon>
        <taxon>Pseudomonas</taxon>
    </lineage>
</organism>
<feature type="active site" description="Proton donor" evidence="5">
    <location>
        <position position="131"/>
    </location>
</feature>
<dbReference type="SUPFAM" id="SSF51182">
    <property type="entry name" value="RmlC-like cupins"/>
    <property type="match status" value="1"/>
</dbReference>
<dbReference type="GO" id="GO:0005829">
    <property type="term" value="C:cytosol"/>
    <property type="evidence" value="ECO:0007669"/>
    <property type="project" value="TreeGrafter"/>
</dbReference>
<keyword evidence="7 8" id="KW-0413">Isomerase</keyword>
<protein>
    <recommendedName>
        <fullName evidence="4 7">dTDP-4-dehydrorhamnose 3,5-epimerase</fullName>
        <ecNumber evidence="3 7">5.1.3.13</ecNumber>
    </recommendedName>
    <alternativeName>
        <fullName evidence="7">Thymidine diphospho-4-keto-rhamnose 3,5-epimerase</fullName>
    </alternativeName>
</protein>
<evidence type="ECO:0000313" key="9">
    <source>
        <dbReference type="Proteomes" id="UP000486534"/>
    </source>
</evidence>
<dbReference type="GO" id="GO:0008830">
    <property type="term" value="F:dTDP-4-dehydrorhamnose 3,5-epimerase activity"/>
    <property type="evidence" value="ECO:0007669"/>
    <property type="project" value="UniProtKB-UniRule"/>
</dbReference>
<dbReference type="EC" id="5.1.3.13" evidence="3 7"/>
<evidence type="ECO:0000256" key="3">
    <source>
        <dbReference type="ARBA" id="ARBA00012098"/>
    </source>
</evidence>
<dbReference type="InterPro" id="IPR000888">
    <property type="entry name" value="RmlC-like"/>
</dbReference>
<dbReference type="EMBL" id="WHUV01000004">
    <property type="protein sequence ID" value="MQA56161.1"/>
    <property type="molecule type" value="Genomic_DNA"/>
</dbReference>
<name>A0A7X1U6M6_9PSED</name>
<feature type="active site" description="Proton acceptor" evidence="5">
    <location>
        <position position="62"/>
    </location>
</feature>
<evidence type="ECO:0000256" key="2">
    <source>
        <dbReference type="ARBA" id="ARBA00001997"/>
    </source>
</evidence>
<dbReference type="CDD" id="cd00438">
    <property type="entry name" value="cupin_RmlC"/>
    <property type="match status" value="1"/>
</dbReference>
<sequence length="181" mass="20409">MKVIATELPGVLIIEPKVFGDERGFFYESFNAKVFAEATGLDVQFVQDNHSRSQKGVLRGLHYQLQNTQGKLVRVTQGEVLDVAVDIRRSSPHFGQWVAVRLSAANHRQLWVPEGFAHGFVVLSDFAEFLYKTTDYYTPSAERSIRWDDPTLAIGWELREPPQLSAKDQAGSLLTEADLFP</sequence>
<dbReference type="Gene3D" id="2.60.120.10">
    <property type="entry name" value="Jelly Rolls"/>
    <property type="match status" value="1"/>
</dbReference>
<proteinExistence type="inferred from homology"/>
<comment type="pathway">
    <text evidence="7">Carbohydrate biosynthesis; dTDP-L-rhamnose biosynthesis.</text>
</comment>
<comment type="catalytic activity">
    <reaction evidence="1 7">
        <text>dTDP-4-dehydro-6-deoxy-alpha-D-glucose = dTDP-4-dehydro-beta-L-rhamnose</text>
        <dbReference type="Rhea" id="RHEA:16969"/>
        <dbReference type="ChEBI" id="CHEBI:57649"/>
        <dbReference type="ChEBI" id="CHEBI:62830"/>
        <dbReference type="EC" id="5.1.3.13"/>
    </reaction>
</comment>
<dbReference type="Pfam" id="PF00908">
    <property type="entry name" value="dTDP_sugar_isom"/>
    <property type="match status" value="1"/>
</dbReference>
<dbReference type="NCBIfam" id="TIGR01221">
    <property type="entry name" value="rmlC"/>
    <property type="match status" value="1"/>
</dbReference>
<dbReference type="GO" id="GO:0000271">
    <property type="term" value="P:polysaccharide biosynthetic process"/>
    <property type="evidence" value="ECO:0007669"/>
    <property type="project" value="TreeGrafter"/>
</dbReference>
<dbReference type="RefSeq" id="WP_152899007.1">
    <property type="nucleotide sequence ID" value="NZ_WHUV01000004.1"/>
</dbReference>
<evidence type="ECO:0000256" key="6">
    <source>
        <dbReference type="PIRSR" id="PIRSR600888-3"/>
    </source>
</evidence>
<comment type="similarity">
    <text evidence="7">Belongs to the dTDP-4-dehydrorhamnose 3,5-epimerase family.</text>
</comment>
<accession>A0A7X1U6M6</accession>
<dbReference type="AlphaFoldDB" id="A0A7X1U6M6"/>
<evidence type="ECO:0000256" key="4">
    <source>
        <dbReference type="ARBA" id="ARBA00019595"/>
    </source>
</evidence>
<evidence type="ECO:0000256" key="7">
    <source>
        <dbReference type="RuleBase" id="RU364069"/>
    </source>
</evidence>
<dbReference type="PANTHER" id="PTHR21047">
    <property type="entry name" value="DTDP-6-DEOXY-D-GLUCOSE-3,5 EPIMERASE"/>
    <property type="match status" value="1"/>
</dbReference>
<comment type="caution">
    <text evidence="8">The sequence shown here is derived from an EMBL/GenBank/DDBJ whole genome shotgun (WGS) entry which is preliminary data.</text>
</comment>
<reference evidence="8 9" key="1">
    <citation type="submission" date="2019-10" db="EMBL/GenBank/DDBJ databases">
        <title>Pseudomonas dajingensis sp. nov., isolated from the profound head ulcers of farmed Murray cod (Maccullochella peelii peelii).</title>
        <authorList>
            <person name="Liu Y."/>
        </authorList>
    </citation>
    <scope>NUCLEOTIDE SEQUENCE [LARGE SCALE GENOMIC DNA]</scope>
    <source>
        <strain evidence="8 9">MC042</strain>
    </source>
</reference>
<evidence type="ECO:0000313" key="8">
    <source>
        <dbReference type="EMBL" id="MQA56161.1"/>
    </source>
</evidence>